<evidence type="ECO:0000313" key="3">
    <source>
        <dbReference type="EMBL" id="GAQ82290.1"/>
    </source>
</evidence>
<feature type="binding site" evidence="1">
    <location>
        <position position="176"/>
    </location>
    <ligand>
        <name>ATP</name>
        <dbReference type="ChEBI" id="CHEBI:30616"/>
    </ligand>
</feature>
<accession>A0A1Y1HUH9</accession>
<dbReference type="GO" id="GO:0004672">
    <property type="term" value="F:protein kinase activity"/>
    <property type="evidence" value="ECO:0007669"/>
    <property type="project" value="InterPro"/>
</dbReference>
<keyword evidence="3" id="KW-0808">Transferase</keyword>
<gene>
    <name evidence="3" type="ORF">KFL_001060230</name>
</gene>
<organism evidence="3 4">
    <name type="scientific">Klebsormidium nitens</name>
    <name type="common">Green alga</name>
    <name type="synonym">Ulothrix nitens</name>
    <dbReference type="NCBI Taxonomy" id="105231"/>
    <lineage>
        <taxon>Eukaryota</taxon>
        <taxon>Viridiplantae</taxon>
        <taxon>Streptophyta</taxon>
        <taxon>Klebsormidiophyceae</taxon>
        <taxon>Klebsormidiales</taxon>
        <taxon>Klebsormidiaceae</taxon>
        <taxon>Klebsormidium</taxon>
    </lineage>
</organism>
<dbReference type="Pfam" id="PF07714">
    <property type="entry name" value="PK_Tyr_Ser-Thr"/>
    <property type="match status" value="1"/>
</dbReference>
<dbReference type="SUPFAM" id="SSF56112">
    <property type="entry name" value="Protein kinase-like (PK-like)"/>
    <property type="match status" value="1"/>
</dbReference>
<dbReference type="Gene3D" id="1.10.510.10">
    <property type="entry name" value="Transferase(Phosphotransferase) domain 1"/>
    <property type="match status" value="1"/>
</dbReference>
<dbReference type="InterPro" id="IPR051681">
    <property type="entry name" value="Ser/Thr_Kinases-Pseudokinases"/>
</dbReference>
<name>A0A1Y1HUH9_KLENI</name>
<proteinExistence type="predicted"/>
<keyword evidence="1" id="KW-0547">Nucleotide-binding</keyword>
<dbReference type="InterPro" id="IPR017441">
    <property type="entry name" value="Protein_kinase_ATP_BS"/>
</dbReference>
<dbReference type="STRING" id="105231.A0A1Y1HUH9"/>
<dbReference type="PROSITE" id="PS50011">
    <property type="entry name" value="PROTEIN_KINASE_DOM"/>
    <property type="match status" value="1"/>
</dbReference>
<dbReference type="AlphaFoldDB" id="A0A1Y1HUH9"/>
<dbReference type="PROSITE" id="PS00107">
    <property type="entry name" value="PROTEIN_KINASE_ATP"/>
    <property type="match status" value="1"/>
</dbReference>
<sequence>MALPVSFGDCLKLVHSIQQIAADVQALLIEFAGTKWMRRMWTRAKDFQSFQNIHLQLDASVQALALELMLNIAVPTVSVEELEENEEADLEEDSVTVKRLQEVANEFPSQDGKMEALLAEWSEVLSMRQSAPRASKVPELPAGLKREELTVGSRIGAGGFGIVYEGQWNGTPVAVKELPYGADLSEDERYAFKKEAAYHADLRHPHVVQVFGTCTDDHPFYIVMELMSGGSLASLIKRRISGHAAGGAGSPFQV</sequence>
<dbReference type="EMBL" id="DF237055">
    <property type="protein sequence ID" value="GAQ82290.1"/>
    <property type="molecule type" value="Genomic_DNA"/>
</dbReference>
<dbReference type="InterPro" id="IPR000719">
    <property type="entry name" value="Prot_kinase_dom"/>
</dbReference>
<dbReference type="PANTHER" id="PTHR44329">
    <property type="entry name" value="SERINE/THREONINE-PROTEIN KINASE TNNI3K-RELATED"/>
    <property type="match status" value="1"/>
</dbReference>
<dbReference type="GO" id="GO:0005524">
    <property type="term" value="F:ATP binding"/>
    <property type="evidence" value="ECO:0007669"/>
    <property type="project" value="UniProtKB-UniRule"/>
</dbReference>
<keyword evidence="1" id="KW-0067">ATP-binding</keyword>
<dbReference type="OrthoDB" id="676979at2759"/>
<evidence type="ECO:0000313" key="4">
    <source>
        <dbReference type="Proteomes" id="UP000054558"/>
    </source>
</evidence>
<reference evidence="3 4" key="1">
    <citation type="journal article" date="2014" name="Nat. Commun.">
        <title>Klebsormidium flaccidum genome reveals primary factors for plant terrestrial adaptation.</title>
        <authorList>
            <person name="Hori K."/>
            <person name="Maruyama F."/>
            <person name="Fujisawa T."/>
            <person name="Togashi T."/>
            <person name="Yamamoto N."/>
            <person name="Seo M."/>
            <person name="Sato S."/>
            <person name="Yamada T."/>
            <person name="Mori H."/>
            <person name="Tajima N."/>
            <person name="Moriyama T."/>
            <person name="Ikeuchi M."/>
            <person name="Watanabe M."/>
            <person name="Wada H."/>
            <person name="Kobayashi K."/>
            <person name="Saito M."/>
            <person name="Masuda T."/>
            <person name="Sasaki-Sekimoto Y."/>
            <person name="Mashiguchi K."/>
            <person name="Awai K."/>
            <person name="Shimojima M."/>
            <person name="Masuda S."/>
            <person name="Iwai M."/>
            <person name="Nobusawa T."/>
            <person name="Narise T."/>
            <person name="Kondo S."/>
            <person name="Saito H."/>
            <person name="Sato R."/>
            <person name="Murakawa M."/>
            <person name="Ihara Y."/>
            <person name="Oshima-Yamada Y."/>
            <person name="Ohtaka K."/>
            <person name="Satoh M."/>
            <person name="Sonobe K."/>
            <person name="Ishii M."/>
            <person name="Ohtani R."/>
            <person name="Kanamori-Sato M."/>
            <person name="Honoki R."/>
            <person name="Miyazaki D."/>
            <person name="Mochizuki H."/>
            <person name="Umetsu J."/>
            <person name="Higashi K."/>
            <person name="Shibata D."/>
            <person name="Kamiya Y."/>
            <person name="Sato N."/>
            <person name="Nakamura Y."/>
            <person name="Tabata S."/>
            <person name="Ida S."/>
            <person name="Kurokawa K."/>
            <person name="Ohta H."/>
        </authorList>
    </citation>
    <scope>NUCLEOTIDE SEQUENCE [LARGE SCALE GENOMIC DNA]</scope>
    <source>
        <strain evidence="3 4">NIES-2285</strain>
    </source>
</reference>
<dbReference type="Proteomes" id="UP000054558">
    <property type="component" value="Unassembled WGS sequence"/>
</dbReference>
<dbReference type="InterPro" id="IPR011009">
    <property type="entry name" value="Kinase-like_dom_sf"/>
</dbReference>
<dbReference type="PANTHER" id="PTHR44329:SF260">
    <property type="entry name" value="PROTEIN KINASE DOMAIN-CONTAINING PROTEIN"/>
    <property type="match status" value="1"/>
</dbReference>
<protein>
    <submittedName>
        <fullName evidence="3">Tyrosine protein kinase</fullName>
    </submittedName>
</protein>
<keyword evidence="4" id="KW-1185">Reference proteome</keyword>
<evidence type="ECO:0000256" key="1">
    <source>
        <dbReference type="PROSITE-ProRule" id="PRU10141"/>
    </source>
</evidence>
<dbReference type="InterPro" id="IPR001245">
    <property type="entry name" value="Ser-Thr/Tyr_kinase_cat_dom"/>
</dbReference>
<evidence type="ECO:0000259" key="2">
    <source>
        <dbReference type="PROSITE" id="PS50011"/>
    </source>
</evidence>
<feature type="domain" description="Protein kinase" evidence="2">
    <location>
        <begin position="149"/>
        <end position="254"/>
    </location>
</feature>
<keyword evidence="3" id="KW-0418">Kinase</keyword>